<dbReference type="RefSeq" id="WP_120036854.1">
    <property type="nucleotide sequence ID" value="NZ_QZFU01000006.1"/>
</dbReference>
<keyword evidence="1" id="KW-0732">Signal</keyword>
<keyword evidence="3" id="KW-1185">Reference proteome</keyword>
<reference evidence="2 3" key="1">
    <citation type="submission" date="2018-09" db="EMBL/GenBank/DDBJ databases">
        <title>YIM PH21274 draft genome.</title>
        <authorList>
            <person name="Miao C."/>
        </authorList>
    </citation>
    <scope>NUCLEOTIDE SEQUENCE [LARGE SCALE GENOMIC DNA]</scope>
    <source>
        <strain evidence="2 3">YIM PH 21724</strain>
    </source>
</reference>
<protein>
    <recommendedName>
        <fullName evidence="4">LamG domain-containing protein</fullName>
    </recommendedName>
</protein>
<evidence type="ECO:0000313" key="3">
    <source>
        <dbReference type="Proteomes" id="UP000266677"/>
    </source>
</evidence>
<dbReference type="Proteomes" id="UP000266677">
    <property type="component" value="Unassembled WGS sequence"/>
</dbReference>
<dbReference type="OrthoDB" id="5699564at2"/>
<evidence type="ECO:0000313" key="2">
    <source>
        <dbReference type="EMBL" id="RJO79820.1"/>
    </source>
</evidence>
<dbReference type="SUPFAM" id="SSF49899">
    <property type="entry name" value="Concanavalin A-like lectins/glucanases"/>
    <property type="match status" value="1"/>
</dbReference>
<dbReference type="AlphaFoldDB" id="A0A3A4KIX7"/>
<gene>
    <name evidence="2" type="ORF">D5S18_00660</name>
</gene>
<organism evidence="2 3">
    <name type="scientific">Nocardia panacis</name>
    <dbReference type="NCBI Taxonomy" id="2340916"/>
    <lineage>
        <taxon>Bacteria</taxon>
        <taxon>Bacillati</taxon>
        <taxon>Actinomycetota</taxon>
        <taxon>Actinomycetes</taxon>
        <taxon>Mycobacteriales</taxon>
        <taxon>Nocardiaceae</taxon>
        <taxon>Nocardia</taxon>
    </lineage>
</organism>
<feature type="signal peptide" evidence="1">
    <location>
        <begin position="1"/>
        <end position="27"/>
    </location>
</feature>
<proteinExistence type="predicted"/>
<dbReference type="InterPro" id="IPR013320">
    <property type="entry name" value="ConA-like_dom_sf"/>
</dbReference>
<evidence type="ECO:0000256" key="1">
    <source>
        <dbReference type="SAM" id="SignalP"/>
    </source>
</evidence>
<comment type="caution">
    <text evidence="2">The sequence shown here is derived from an EMBL/GenBank/DDBJ whole genome shotgun (WGS) entry which is preliminary data.</text>
</comment>
<accession>A0A3A4KIX7</accession>
<feature type="chain" id="PRO_5017216753" description="LamG domain-containing protein" evidence="1">
    <location>
        <begin position="28"/>
        <end position="240"/>
    </location>
</feature>
<sequence length="240" mass="26010">MAGSGKYGVAALLACGLLVAAGAPARAATVWTADPGRGAASFGPLDCETPGGVTVAQDPERGGVWQYRKPSGAKRCETRGISVDGTKYAFQNNATYYIGWWSKMSTLVDTYATFQWKSYGTGSTQNYPFVVATKNGRTTVFQRQPDNNGLTVWASAPIAADTWYHYVIGVHTSDEPTGGWIQLWFNGEPQTFTDGSPRYRCRTWDVDNDPKWGVYGAQATEFVNTVAAPKIGTTYEDVAN</sequence>
<evidence type="ECO:0008006" key="4">
    <source>
        <dbReference type="Google" id="ProtNLM"/>
    </source>
</evidence>
<name>A0A3A4KIX7_9NOCA</name>
<dbReference type="EMBL" id="QZFU01000006">
    <property type="protein sequence ID" value="RJO79820.1"/>
    <property type="molecule type" value="Genomic_DNA"/>
</dbReference>